<sequence length="484" mass="52453">MTIPLTIFWVAVAATVLAAALPVTQERLTRFAAMSGFSPTVAEARRVIDHFTGLRRRRLAALALTVPVACLTGDPFYLVVGWCAASVLHGVRLSPRIRTDGVRLPPPEPRARGGARIHRDAWLLCLGGAVAASAHLLAGQGVTPARLAHAAVMAAAAAAVPLAARNLGAGPASGTPEDAARAEPAIRRWSARNLYLAGTAIVLSGALLTPGHAVQRELPEYSMPRSFPEHTAAFETVREYDEPTCPWFDQMDDPCRSWLVNGEPFPQAAPYVIGKGGAPRLAPSVLSPDEKAVVYLERHARRMVYQDSGGVHHLTGGLPDARVPAPVFAGQSRYVALVGEDTRVVDTRTWAAVPIHGARRVHDLNRSGIVATTASRVLVLDHRGRERLSLPLRTLRTDVPEDTYHLRPDGRRLVVVRGPESRLDTFDTWTGRRLSSVTPVFPGDDFLDAGLGWSERGSFLVRGAMSERVYDLDLTTGSLWRRGR</sequence>
<dbReference type="SUPFAM" id="SSF82171">
    <property type="entry name" value="DPP6 N-terminal domain-like"/>
    <property type="match status" value="1"/>
</dbReference>
<accession>A0ABV8ID57</accession>
<gene>
    <name evidence="1" type="ORF">ACFOWE_22005</name>
</gene>
<comment type="caution">
    <text evidence="1">The sequence shown here is derived from an EMBL/GenBank/DDBJ whole genome shotgun (WGS) entry which is preliminary data.</text>
</comment>
<dbReference type="Proteomes" id="UP001595850">
    <property type="component" value="Unassembled WGS sequence"/>
</dbReference>
<reference evidence="2" key="1">
    <citation type="journal article" date="2019" name="Int. J. Syst. Evol. Microbiol.">
        <title>The Global Catalogue of Microorganisms (GCM) 10K type strain sequencing project: providing services to taxonomists for standard genome sequencing and annotation.</title>
        <authorList>
            <consortium name="The Broad Institute Genomics Platform"/>
            <consortium name="The Broad Institute Genome Sequencing Center for Infectious Disease"/>
            <person name="Wu L."/>
            <person name="Ma J."/>
        </authorList>
    </citation>
    <scope>NUCLEOTIDE SEQUENCE [LARGE SCALE GENOMIC DNA]</scope>
    <source>
        <strain evidence="2">TBRC 4489</strain>
    </source>
</reference>
<evidence type="ECO:0000313" key="2">
    <source>
        <dbReference type="Proteomes" id="UP001595850"/>
    </source>
</evidence>
<name>A0ABV8ID57_9ACTN</name>
<organism evidence="1 2">
    <name type="scientific">Planomonospora corallina</name>
    <dbReference type="NCBI Taxonomy" id="1806052"/>
    <lineage>
        <taxon>Bacteria</taxon>
        <taxon>Bacillati</taxon>
        <taxon>Actinomycetota</taxon>
        <taxon>Actinomycetes</taxon>
        <taxon>Streptosporangiales</taxon>
        <taxon>Streptosporangiaceae</taxon>
        <taxon>Planomonospora</taxon>
    </lineage>
</organism>
<protein>
    <submittedName>
        <fullName evidence="1">Uncharacterized protein</fullName>
    </submittedName>
</protein>
<proteinExistence type="predicted"/>
<dbReference type="RefSeq" id="WP_377290742.1">
    <property type="nucleotide sequence ID" value="NZ_JBHSBM010000024.1"/>
</dbReference>
<evidence type="ECO:0000313" key="1">
    <source>
        <dbReference type="EMBL" id="MFC4060985.1"/>
    </source>
</evidence>
<keyword evidence="2" id="KW-1185">Reference proteome</keyword>
<dbReference type="EMBL" id="JBHSBM010000024">
    <property type="protein sequence ID" value="MFC4060985.1"/>
    <property type="molecule type" value="Genomic_DNA"/>
</dbReference>